<accession>A0A183KY52</accession>
<gene>
    <name evidence="1" type="ORF">SCUD_LOCUS19999</name>
</gene>
<dbReference type="AlphaFoldDB" id="A0A183KY52"/>
<dbReference type="Proteomes" id="UP000279833">
    <property type="component" value="Unassembled WGS sequence"/>
</dbReference>
<dbReference type="WBParaSite" id="SCUD_0002000201-mRNA-1">
    <property type="protein sequence ID" value="SCUD_0002000201-mRNA-1"/>
    <property type="gene ID" value="SCUD_0002000201"/>
</dbReference>
<evidence type="ECO:0000313" key="3">
    <source>
        <dbReference type="WBParaSite" id="SCUD_0002000201-mRNA-1"/>
    </source>
</evidence>
<protein>
    <submittedName>
        <fullName evidence="3">Transposase</fullName>
    </submittedName>
</protein>
<reference evidence="1 2" key="2">
    <citation type="submission" date="2018-11" db="EMBL/GenBank/DDBJ databases">
        <authorList>
            <consortium name="Pathogen Informatics"/>
        </authorList>
    </citation>
    <scope>NUCLEOTIDE SEQUENCE [LARGE SCALE GENOMIC DNA]</scope>
    <source>
        <strain evidence="1">Dakar</strain>
        <strain evidence="2">Dakar, Senegal</strain>
    </source>
</reference>
<dbReference type="EMBL" id="UZAK01043477">
    <property type="protein sequence ID" value="VDP70880.1"/>
    <property type="molecule type" value="Genomic_DNA"/>
</dbReference>
<name>A0A183KY52_9TREM</name>
<organism evidence="3">
    <name type="scientific">Schistosoma curassoni</name>
    <dbReference type="NCBI Taxonomy" id="6186"/>
    <lineage>
        <taxon>Eukaryota</taxon>
        <taxon>Metazoa</taxon>
        <taxon>Spiralia</taxon>
        <taxon>Lophotrochozoa</taxon>
        <taxon>Platyhelminthes</taxon>
        <taxon>Trematoda</taxon>
        <taxon>Digenea</taxon>
        <taxon>Strigeidida</taxon>
        <taxon>Schistosomatoidea</taxon>
        <taxon>Schistosomatidae</taxon>
        <taxon>Schistosoma</taxon>
    </lineage>
</organism>
<evidence type="ECO:0000313" key="2">
    <source>
        <dbReference type="Proteomes" id="UP000279833"/>
    </source>
</evidence>
<proteinExistence type="predicted"/>
<sequence length="33" mass="3941">MVRQSTIHFLMAAGYIHRKQSNKYLPREHLVQS</sequence>
<keyword evidence="2" id="KW-1185">Reference proteome</keyword>
<reference evidence="3" key="1">
    <citation type="submission" date="2016-06" db="UniProtKB">
        <authorList>
            <consortium name="WormBaseParasite"/>
        </authorList>
    </citation>
    <scope>IDENTIFICATION</scope>
</reference>
<evidence type="ECO:0000313" key="1">
    <source>
        <dbReference type="EMBL" id="VDP70880.1"/>
    </source>
</evidence>